<dbReference type="InterPro" id="IPR011978">
    <property type="entry name" value="YgfB-like"/>
</dbReference>
<protein>
    <recommendedName>
        <fullName evidence="3">YecA family protein</fullName>
    </recommendedName>
</protein>
<sequence length="212" mass="23718">MNTSQPHSALFTPLAWDPGLLPPLEMDGYLTGVLVTPELEIADWIADLWTALPPVTDQARMEQALAAVLTLFRAIEAELQKGWPSYQPSFSERGQKADHGRVRGWMKGFYRAMKLHPEYWSDLADDERTATFLGLLVGFIETDEQIEEREDADAIRDEHAELLPRAIIGMRKLALLHDGDANALRSIQANKVGRNDPCPCGSGRKYKRCCAA</sequence>
<dbReference type="InterPro" id="IPR036255">
    <property type="entry name" value="YgfB-like_sf"/>
</dbReference>
<proteinExistence type="predicted"/>
<dbReference type="SUPFAM" id="SSF101327">
    <property type="entry name" value="YgfB-like"/>
    <property type="match status" value="1"/>
</dbReference>
<dbReference type="Gene3D" id="3.10.450.50">
    <property type="match status" value="1"/>
</dbReference>
<keyword evidence="2" id="KW-1185">Reference proteome</keyword>
<evidence type="ECO:0000313" key="2">
    <source>
        <dbReference type="Proteomes" id="UP001157910"/>
    </source>
</evidence>
<dbReference type="SUPFAM" id="SSF103642">
    <property type="entry name" value="Sec-C motif"/>
    <property type="match status" value="1"/>
</dbReference>
<dbReference type="Pfam" id="PF03695">
    <property type="entry name" value="UPF0149"/>
    <property type="match status" value="1"/>
</dbReference>
<evidence type="ECO:0008006" key="3">
    <source>
        <dbReference type="Google" id="ProtNLM"/>
    </source>
</evidence>
<gene>
    <name evidence="1" type="ORF">SAMN06296065_1347</name>
</gene>
<dbReference type="NCBIfam" id="TIGR02292">
    <property type="entry name" value="ygfB_yecA"/>
    <property type="match status" value="1"/>
</dbReference>
<organism evidence="1 2">
    <name type="scientific">Novosphingobium panipatense</name>
    <dbReference type="NCBI Taxonomy" id="428991"/>
    <lineage>
        <taxon>Bacteria</taxon>
        <taxon>Pseudomonadati</taxon>
        <taxon>Pseudomonadota</taxon>
        <taxon>Alphaproteobacteria</taxon>
        <taxon>Sphingomonadales</taxon>
        <taxon>Sphingomonadaceae</taxon>
        <taxon>Novosphingobium</taxon>
    </lineage>
</organism>
<accession>A0ABY1QWF4</accession>
<evidence type="ECO:0000313" key="1">
    <source>
        <dbReference type="EMBL" id="SMP82967.1"/>
    </source>
</evidence>
<reference evidence="1 2" key="1">
    <citation type="submission" date="2017-05" db="EMBL/GenBank/DDBJ databases">
        <authorList>
            <person name="Varghese N."/>
            <person name="Submissions S."/>
        </authorList>
    </citation>
    <scope>NUCLEOTIDE SEQUENCE [LARGE SCALE GENOMIC DNA]</scope>
    <source>
        <strain evidence="1 2">SM16</strain>
    </source>
</reference>
<dbReference type="EMBL" id="FXUI01000034">
    <property type="protein sequence ID" value="SMP82967.1"/>
    <property type="molecule type" value="Genomic_DNA"/>
</dbReference>
<name>A0ABY1QWF4_9SPHN</name>
<dbReference type="Pfam" id="PF02810">
    <property type="entry name" value="SEC-C"/>
    <property type="match status" value="1"/>
</dbReference>
<dbReference type="InterPro" id="IPR004027">
    <property type="entry name" value="SEC_C_motif"/>
</dbReference>
<dbReference type="Proteomes" id="UP001157910">
    <property type="component" value="Unassembled WGS sequence"/>
</dbReference>
<comment type="caution">
    <text evidence="1">The sequence shown here is derived from an EMBL/GenBank/DDBJ whole genome shotgun (WGS) entry which is preliminary data.</text>
</comment>